<proteinExistence type="inferred from homology"/>
<dbReference type="EMBL" id="ML996588">
    <property type="protein sequence ID" value="KAF2753013.1"/>
    <property type="molecule type" value="Genomic_DNA"/>
</dbReference>
<dbReference type="Proteomes" id="UP000799437">
    <property type="component" value="Unassembled WGS sequence"/>
</dbReference>
<name>A0A6A6VS33_9PEZI</name>
<dbReference type="InterPro" id="IPR006710">
    <property type="entry name" value="Glyco_hydro_43"/>
</dbReference>
<evidence type="ECO:0000256" key="4">
    <source>
        <dbReference type="ARBA" id="ARBA00012586"/>
    </source>
</evidence>
<dbReference type="InterPro" id="IPR016840">
    <property type="entry name" value="Glyco_hydro_43_endo_a_Ara-ase"/>
</dbReference>
<evidence type="ECO:0000256" key="5">
    <source>
        <dbReference type="ARBA" id="ARBA00022801"/>
    </source>
</evidence>
<dbReference type="PANTHER" id="PTHR43301">
    <property type="entry name" value="ARABINAN ENDO-1,5-ALPHA-L-ARABINOSIDASE"/>
    <property type="match status" value="1"/>
</dbReference>
<feature type="site" description="Important for catalytic activity, responsible for pKa modulation of the active site Glu and correct orientation of both the proton donor and substrate" evidence="9">
    <location>
        <position position="148"/>
    </location>
</feature>
<evidence type="ECO:0000256" key="7">
    <source>
        <dbReference type="PIRNR" id="PIRNR026534"/>
    </source>
</evidence>
<organism evidence="11 12">
    <name type="scientific">Pseudovirgaria hyperparasitica</name>
    <dbReference type="NCBI Taxonomy" id="470096"/>
    <lineage>
        <taxon>Eukaryota</taxon>
        <taxon>Fungi</taxon>
        <taxon>Dikarya</taxon>
        <taxon>Ascomycota</taxon>
        <taxon>Pezizomycotina</taxon>
        <taxon>Dothideomycetes</taxon>
        <taxon>Dothideomycetes incertae sedis</taxon>
        <taxon>Acrospermales</taxon>
        <taxon>Acrospermaceae</taxon>
        <taxon>Pseudovirgaria</taxon>
    </lineage>
</organism>
<evidence type="ECO:0000256" key="2">
    <source>
        <dbReference type="ARBA" id="ARBA00004834"/>
    </source>
</evidence>
<dbReference type="SUPFAM" id="SSF75005">
    <property type="entry name" value="Arabinanase/levansucrase/invertase"/>
    <property type="match status" value="1"/>
</dbReference>
<feature type="chain" id="PRO_5025527240" description="Arabinan endo-1,5-alpha-L-arabinosidase" evidence="10">
    <location>
        <begin position="21"/>
        <end position="322"/>
    </location>
</feature>
<feature type="signal peptide" evidence="10">
    <location>
        <begin position="1"/>
        <end position="20"/>
    </location>
</feature>
<dbReference type="EC" id="3.2.1.99" evidence="4 7"/>
<evidence type="ECO:0000313" key="11">
    <source>
        <dbReference type="EMBL" id="KAF2753013.1"/>
    </source>
</evidence>
<dbReference type="RefSeq" id="XP_033595464.1">
    <property type="nucleotide sequence ID" value="XM_033742188.1"/>
</dbReference>
<dbReference type="CDD" id="cd18831">
    <property type="entry name" value="GH43_AnAbnA-like"/>
    <property type="match status" value="1"/>
</dbReference>
<comment type="pathway">
    <text evidence="2 7">Glycan metabolism; L-arabinan degradation.</text>
</comment>
<evidence type="ECO:0000256" key="9">
    <source>
        <dbReference type="PIRSR" id="PIRSR606710-2"/>
    </source>
</evidence>
<accession>A0A6A6VS33</accession>
<dbReference type="GO" id="GO:0031222">
    <property type="term" value="P:arabinan catabolic process"/>
    <property type="evidence" value="ECO:0007669"/>
    <property type="project" value="UniProtKB-UniPathway"/>
</dbReference>
<dbReference type="PANTHER" id="PTHR43301:SF3">
    <property type="entry name" value="ARABINAN ENDO-1,5-ALPHA-L-ARABINOSIDASE A-RELATED"/>
    <property type="match status" value="1"/>
</dbReference>
<keyword evidence="5 7" id="KW-0378">Hydrolase</keyword>
<protein>
    <recommendedName>
        <fullName evidence="4 7">Arabinan endo-1,5-alpha-L-arabinosidase</fullName>
        <ecNumber evidence="4 7">3.2.1.99</ecNumber>
    </recommendedName>
</protein>
<dbReference type="InterPro" id="IPR050727">
    <property type="entry name" value="GH43_arabinanases"/>
</dbReference>
<dbReference type="GO" id="GO:0046558">
    <property type="term" value="F:arabinan endo-1,5-alpha-L-arabinosidase activity"/>
    <property type="evidence" value="ECO:0007669"/>
    <property type="project" value="UniProtKB-EC"/>
</dbReference>
<dbReference type="GeneID" id="54483242"/>
<dbReference type="Pfam" id="PF04616">
    <property type="entry name" value="Glyco_hydro_43"/>
    <property type="match status" value="1"/>
</dbReference>
<dbReference type="AlphaFoldDB" id="A0A6A6VS33"/>
<feature type="active site" description="Proton acceptor" evidence="8">
    <location>
        <position position="33"/>
    </location>
</feature>
<gene>
    <name evidence="11" type="ORF">EJ05DRAFT_445640</name>
</gene>
<dbReference type="UniPathway" id="UPA00667"/>
<sequence>MLTILLFPLAFLLTLTHAYANPGACTGDCNVHDLSVLQRSSDGKYYRFSTGNRITIASAPSLTGPWTNRGAAIPSGSSIDLPGAEDLWAPSVHKVGTSYILYYSVSEFGSQTSAIGYATSTSLDAGTWTDHGRTGIASSPAKPYNAIDAALLTTSSGEQYLSFGSFWAGLYQVRMNAGATAPAGAPSYQIAYNATGSHSVEGAYMFAYGGYYYLTFSSGVCCGYDAGRPAKGEEYKIMVCRSASATGGFVDKSGKACKASGGSVLLQSHDKVYGPGGQGVFTDSSQGLVLYYHYVDTSVGYADGQKRFGWNKLSWSGGWPVV</sequence>
<keyword evidence="6 7" id="KW-0326">Glycosidase</keyword>
<evidence type="ECO:0000256" key="10">
    <source>
        <dbReference type="SAM" id="SignalP"/>
    </source>
</evidence>
<keyword evidence="10" id="KW-0732">Signal</keyword>
<dbReference type="PIRSF" id="PIRSF026534">
    <property type="entry name" value="Endo_alpha-L-arabinosidase"/>
    <property type="match status" value="1"/>
</dbReference>
<evidence type="ECO:0000313" key="12">
    <source>
        <dbReference type="Proteomes" id="UP000799437"/>
    </source>
</evidence>
<evidence type="ECO:0000256" key="1">
    <source>
        <dbReference type="ARBA" id="ARBA00000375"/>
    </source>
</evidence>
<dbReference type="Gene3D" id="2.115.10.20">
    <property type="entry name" value="Glycosyl hydrolase domain, family 43"/>
    <property type="match status" value="1"/>
</dbReference>
<dbReference type="OrthoDB" id="195678at2759"/>
<comment type="similarity">
    <text evidence="3 7">Belongs to the glycosyl hydrolase 43 family.</text>
</comment>
<evidence type="ECO:0000256" key="6">
    <source>
        <dbReference type="ARBA" id="ARBA00023295"/>
    </source>
</evidence>
<evidence type="ECO:0000256" key="3">
    <source>
        <dbReference type="ARBA" id="ARBA00009865"/>
    </source>
</evidence>
<evidence type="ECO:0000256" key="8">
    <source>
        <dbReference type="PIRSR" id="PIRSR606710-1"/>
    </source>
</evidence>
<feature type="active site" description="Proton donor" evidence="8">
    <location>
        <position position="201"/>
    </location>
</feature>
<reference evidence="11" key="1">
    <citation type="journal article" date="2020" name="Stud. Mycol.">
        <title>101 Dothideomycetes genomes: a test case for predicting lifestyles and emergence of pathogens.</title>
        <authorList>
            <person name="Haridas S."/>
            <person name="Albert R."/>
            <person name="Binder M."/>
            <person name="Bloem J."/>
            <person name="Labutti K."/>
            <person name="Salamov A."/>
            <person name="Andreopoulos B."/>
            <person name="Baker S."/>
            <person name="Barry K."/>
            <person name="Bills G."/>
            <person name="Bluhm B."/>
            <person name="Cannon C."/>
            <person name="Castanera R."/>
            <person name="Culley D."/>
            <person name="Daum C."/>
            <person name="Ezra D."/>
            <person name="Gonzalez J."/>
            <person name="Henrissat B."/>
            <person name="Kuo A."/>
            <person name="Liang C."/>
            <person name="Lipzen A."/>
            <person name="Lutzoni F."/>
            <person name="Magnuson J."/>
            <person name="Mondo S."/>
            <person name="Nolan M."/>
            <person name="Ohm R."/>
            <person name="Pangilinan J."/>
            <person name="Park H.-J."/>
            <person name="Ramirez L."/>
            <person name="Alfaro M."/>
            <person name="Sun H."/>
            <person name="Tritt A."/>
            <person name="Yoshinaga Y."/>
            <person name="Zwiers L.-H."/>
            <person name="Turgeon B."/>
            <person name="Goodwin S."/>
            <person name="Spatafora J."/>
            <person name="Crous P."/>
            <person name="Grigoriev I."/>
        </authorList>
    </citation>
    <scope>NUCLEOTIDE SEQUENCE</scope>
    <source>
        <strain evidence="11">CBS 121739</strain>
    </source>
</reference>
<comment type="catalytic activity">
    <reaction evidence="1 7">
        <text>Endohydrolysis of (1-&gt;5)-alpha-arabinofuranosidic linkages in (1-&gt;5)-arabinans.</text>
        <dbReference type="EC" id="3.2.1.99"/>
    </reaction>
</comment>
<dbReference type="InterPro" id="IPR023296">
    <property type="entry name" value="Glyco_hydro_beta-prop_sf"/>
</dbReference>
<keyword evidence="12" id="KW-1185">Reference proteome</keyword>